<dbReference type="CDD" id="cd04301">
    <property type="entry name" value="NAT_SF"/>
    <property type="match status" value="1"/>
</dbReference>
<evidence type="ECO:0000259" key="1">
    <source>
        <dbReference type="PROSITE" id="PS51186"/>
    </source>
</evidence>
<accession>A0A0B6SAZ9</accession>
<organism evidence="2 3">
    <name type="scientific">Burkholderia plantarii</name>
    <dbReference type="NCBI Taxonomy" id="41899"/>
    <lineage>
        <taxon>Bacteria</taxon>
        <taxon>Pseudomonadati</taxon>
        <taxon>Pseudomonadota</taxon>
        <taxon>Betaproteobacteria</taxon>
        <taxon>Burkholderiales</taxon>
        <taxon>Burkholderiaceae</taxon>
        <taxon>Burkholderia</taxon>
    </lineage>
</organism>
<dbReference type="GO" id="GO:0016747">
    <property type="term" value="F:acyltransferase activity, transferring groups other than amino-acyl groups"/>
    <property type="evidence" value="ECO:0007669"/>
    <property type="project" value="InterPro"/>
</dbReference>
<name>A0A0B6SAZ9_BURPL</name>
<dbReference type="Pfam" id="PF00583">
    <property type="entry name" value="Acetyltransf_1"/>
    <property type="match status" value="1"/>
</dbReference>
<dbReference type="EMBL" id="CP002581">
    <property type="protein sequence ID" value="AJK50455.1"/>
    <property type="molecule type" value="Genomic_DNA"/>
</dbReference>
<dbReference type="PANTHER" id="PTHR43233">
    <property type="entry name" value="FAMILY N-ACETYLTRANSFERASE, PUTATIVE (AFU_ORTHOLOGUE AFUA_6G03350)-RELATED"/>
    <property type="match status" value="1"/>
</dbReference>
<dbReference type="OrthoDB" id="3216107at2"/>
<keyword evidence="3" id="KW-1185">Reference proteome</keyword>
<dbReference type="KEGG" id="bgp:BGL_2c23990"/>
<dbReference type="InterPro" id="IPR053144">
    <property type="entry name" value="Acetyltransferase_Butenolide"/>
</dbReference>
<dbReference type="HOGENOM" id="CLU_086503_2_1_4"/>
<proteinExistence type="predicted"/>
<dbReference type="RefSeq" id="WP_042628737.1">
    <property type="nucleotide sequence ID" value="NZ_CP002581.1"/>
</dbReference>
<dbReference type="AlphaFoldDB" id="A0A0B6SAZ9"/>
<dbReference type="PANTHER" id="PTHR43233:SF1">
    <property type="entry name" value="FAMILY N-ACETYLTRANSFERASE, PUTATIVE (AFU_ORTHOLOGUE AFUA_6G03350)-RELATED"/>
    <property type="match status" value="1"/>
</dbReference>
<reference evidence="3" key="1">
    <citation type="submission" date="2011-03" db="EMBL/GenBank/DDBJ databases">
        <authorList>
            <person name="Voget S."/>
            <person name="Streit W.R."/>
            <person name="Jaeger K.E."/>
            <person name="Daniel R."/>
        </authorList>
    </citation>
    <scope>NUCLEOTIDE SEQUENCE [LARGE SCALE GENOMIC DNA]</scope>
    <source>
        <strain evidence="3">PG1</strain>
    </source>
</reference>
<dbReference type="SUPFAM" id="SSF55729">
    <property type="entry name" value="Acyl-CoA N-acyltransferases (Nat)"/>
    <property type="match status" value="1"/>
</dbReference>
<sequence>MSASPSPALRISTDRRELDVDTIHAFLRDHAPWALGIPREVVRQSIDGSLCFGAFVGDAFVGFARLVTDLATFGYLCDVFVLPAHRGHGYARVLIDTIFADPRVTKLRRVALVTSDAHGLYAPAGFAAPAHPERWMELHRPDVYRADARAEVRTDPPPIEPR</sequence>
<dbReference type="Gene3D" id="3.40.630.30">
    <property type="match status" value="1"/>
</dbReference>
<feature type="domain" description="N-acetyltransferase" evidence="1">
    <location>
        <begin position="9"/>
        <end position="147"/>
    </location>
</feature>
<evidence type="ECO:0000313" key="3">
    <source>
        <dbReference type="Proteomes" id="UP000031838"/>
    </source>
</evidence>
<reference evidence="2 3" key="2">
    <citation type="journal article" date="2016" name="Appl. Microbiol. Biotechnol.">
        <title>Mutations improving production and secretion of extracellular lipase by Burkholderia glumae PG1.</title>
        <authorList>
            <person name="Knapp A."/>
            <person name="Voget S."/>
            <person name="Gao R."/>
            <person name="Zaburannyi N."/>
            <person name="Krysciak D."/>
            <person name="Breuer M."/>
            <person name="Hauer B."/>
            <person name="Streit W.R."/>
            <person name="Muller R."/>
            <person name="Daniel R."/>
            <person name="Jaeger K.E."/>
        </authorList>
    </citation>
    <scope>NUCLEOTIDE SEQUENCE [LARGE SCALE GENOMIC DNA]</scope>
    <source>
        <strain evidence="2 3">PG1</strain>
    </source>
</reference>
<dbReference type="Proteomes" id="UP000031838">
    <property type="component" value="Chromosome 2"/>
</dbReference>
<dbReference type="PROSITE" id="PS51186">
    <property type="entry name" value="GNAT"/>
    <property type="match status" value="1"/>
</dbReference>
<dbReference type="InterPro" id="IPR016181">
    <property type="entry name" value="Acyl_CoA_acyltransferase"/>
</dbReference>
<evidence type="ECO:0000313" key="2">
    <source>
        <dbReference type="EMBL" id="AJK50455.1"/>
    </source>
</evidence>
<keyword evidence="2" id="KW-0012">Acyltransferase</keyword>
<protein>
    <submittedName>
        <fullName evidence="2">Acyl-CoA N-acyltransferase</fullName>
    </submittedName>
</protein>
<keyword evidence="2" id="KW-0808">Transferase</keyword>
<dbReference type="InterPro" id="IPR000182">
    <property type="entry name" value="GNAT_dom"/>
</dbReference>
<gene>
    <name evidence="2" type="ORF">BGL_2c23990</name>
</gene>